<reference evidence="2 3" key="1">
    <citation type="journal article" date="2016" name="Nat. Commun.">
        <title>Thousands of microbial genomes shed light on interconnected biogeochemical processes in an aquifer system.</title>
        <authorList>
            <person name="Anantharaman K."/>
            <person name="Brown C.T."/>
            <person name="Hug L.A."/>
            <person name="Sharon I."/>
            <person name="Castelle C.J."/>
            <person name="Probst A.J."/>
            <person name="Thomas B.C."/>
            <person name="Singh A."/>
            <person name="Wilkins M.J."/>
            <person name="Karaoz U."/>
            <person name="Brodie E.L."/>
            <person name="Williams K.H."/>
            <person name="Hubbard S.S."/>
            <person name="Banfield J.F."/>
        </authorList>
    </citation>
    <scope>NUCLEOTIDE SEQUENCE [LARGE SCALE GENOMIC DNA]</scope>
</reference>
<dbReference type="CDD" id="cd02042">
    <property type="entry name" value="ParAB_family"/>
    <property type="match status" value="1"/>
</dbReference>
<dbReference type="PANTHER" id="PTHR13696:SF52">
    <property type="entry name" value="PARA FAMILY PROTEIN CT_582"/>
    <property type="match status" value="1"/>
</dbReference>
<dbReference type="InterPro" id="IPR050678">
    <property type="entry name" value="DNA_Partitioning_ATPase"/>
</dbReference>
<dbReference type="InterPro" id="IPR027417">
    <property type="entry name" value="P-loop_NTPase"/>
</dbReference>
<dbReference type="SUPFAM" id="SSF52540">
    <property type="entry name" value="P-loop containing nucleoside triphosphate hydrolases"/>
    <property type="match status" value="1"/>
</dbReference>
<sequence>MSRIISVANQKGGVGKATTSINVAASLASFGNRVLLVDIDPQGNASSGLGINIKEIPYGIYEALAGKARLPDVIYPHSVDGLHVAPATVDLAGATVELVQVAEREFRLQHVLEDVVDSFDYIIIDCPPSLGLLTVNGIVASSEVLIPVQTEYYALEGLSQLLETIELIKENLKPDIQVLGAVMTMFDERYRLSQAVFHDLHKNFPNRVFRVVVPRNVRLAEAPSHGKTVFQYDPVSPGANAYRRLAQDIHMHPPSYV</sequence>
<dbReference type="PANTHER" id="PTHR13696">
    <property type="entry name" value="P-LOOP CONTAINING NUCLEOSIDE TRIPHOSPHATE HYDROLASE"/>
    <property type="match status" value="1"/>
</dbReference>
<organism evidence="2 3">
    <name type="scientific">Candidatus Kerfeldbacteria bacterium RIFCSPLOWO2_01_FULL_48_11</name>
    <dbReference type="NCBI Taxonomy" id="1798543"/>
    <lineage>
        <taxon>Bacteria</taxon>
        <taxon>Candidatus Kerfeldiibacteriota</taxon>
    </lineage>
</organism>
<dbReference type="FunFam" id="3.40.50.300:FF:000285">
    <property type="entry name" value="Sporulation initiation inhibitor Soj"/>
    <property type="match status" value="1"/>
</dbReference>
<evidence type="ECO:0000313" key="2">
    <source>
        <dbReference type="EMBL" id="OGY83018.1"/>
    </source>
</evidence>
<name>A0A1G2B1I9_9BACT</name>
<accession>A0A1G2B1I9</accession>
<dbReference type="Proteomes" id="UP000179164">
    <property type="component" value="Unassembled WGS sequence"/>
</dbReference>
<feature type="domain" description="AAA" evidence="1">
    <location>
        <begin position="3"/>
        <end position="178"/>
    </location>
</feature>
<gene>
    <name evidence="2" type="ORF">A2898_00660</name>
</gene>
<protein>
    <recommendedName>
        <fullName evidence="1">AAA domain-containing protein</fullName>
    </recommendedName>
</protein>
<dbReference type="Pfam" id="PF13614">
    <property type="entry name" value="AAA_31"/>
    <property type="match status" value="1"/>
</dbReference>
<dbReference type="Gene3D" id="3.40.50.300">
    <property type="entry name" value="P-loop containing nucleotide triphosphate hydrolases"/>
    <property type="match status" value="1"/>
</dbReference>
<dbReference type="PIRSF" id="PIRSF009320">
    <property type="entry name" value="Nuc_binding_HP_1000"/>
    <property type="match status" value="1"/>
</dbReference>
<dbReference type="AlphaFoldDB" id="A0A1G2B1I9"/>
<evidence type="ECO:0000259" key="1">
    <source>
        <dbReference type="Pfam" id="PF13614"/>
    </source>
</evidence>
<proteinExistence type="predicted"/>
<evidence type="ECO:0000313" key="3">
    <source>
        <dbReference type="Proteomes" id="UP000179164"/>
    </source>
</evidence>
<dbReference type="STRING" id="1798543.A2898_00660"/>
<dbReference type="InterPro" id="IPR025669">
    <property type="entry name" value="AAA_dom"/>
</dbReference>
<comment type="caution">
    <text evidence="2">The sequence shown here is derived from an EMBL/GenBank/DDBJ whole genome shotgun (WGS) entry which is preliminary data.</text>
</comment>
<dbReference type="EMBL" id="MHKE01000016">
    <property type="protein sequence ID" value="OGY83018.1"/>
    <property type="molecule type" value="Genomic_DNA"/>
</dbReference>